<dbReference type="EMBL" id="BAAAHP010000199">
    <property type="protein sequence ID" value="GAA0898822.1"/>
    <property type="molecule type" value="Genomic_DNA"/>
</dbReference>
<dbReference type="Gene3D" id="1.10.357.10">
    <property type="entry name" value="Tetracycline Repressor, domain 2"/>
    <property type="match status" value="1"/>
</dbReference>
<keyword evidence="1 2" id="KW-0238">DNA-binding</keyword>
<comment type="caution">
    <text evidence="4">The sequence shown here is derived from an EMBL/GenBank/DDBJ whole genome shotgun (WGS) entry which is preliminary data.</text>
</comment>
<dbReference type="PRINTS" id="PR00455">
    <property type="entry name" value="HTHTETR"/>
</dbReference>
<dbReference type="PROSITE" id="PS50977">
    <property type="entry name" value="HTH_TETR_2"/>
    <property type="match status" value="1"/>
</dbReference>
<evidence type="ECO:0000313" key="4">
    <source>
        <dbReference type="EMBL" id="GAA0898822.1"/>
    </source>
</evidence>
<dbReference type="PANTHER" id="PTHR30055:SF178">
    <property type="entry name" value="POSSIBLE TRANSCRIPTIONAL REGULATORY PROTEIN"/>
    <property type="match status" value="1"/>
</dbReference>
<feature type="domain" description="HTH tetR-type" evidence="3">
    <location>
        <begin position="17"/>
        <end position="77"/>
    </location>
</feature>
<proteinExistence type="predicted"/>
<name>A0ABN1N9M4_9PSEU</name>
<dbReference type="InterPro" id="IPR009057">
    <property type="entry name" value="Homeodomain-like_sf"/>
</dbReference>
<protein>
    <submittedName>
        <fullName evidence="4">TetR/AcrR family transcriptional regulator</fullName>
    </submittedName>
</protein>
<dbReference type="InterPro" id="IPR041483">
    <property type="entry name" value="TetR_C_34"/>
</dbReference>
<feature type="DNA-binding region" description="H-T-H motif" evidence="2">
    <location>
        <begin position="40"/>
        <end position="59"/>
    </location>
</feature>
<accession>A0ABN1N9M4</accession>
<keyword evidence="5" id="KW-1185">Reference proteome</keyword>
<evidence type="ECO:0000313" key="5">
    <source>
        <dbReference type="Proteomes" id="UP001499967"/>
    </source>
</evidence>
<dbReference type="Proteomes" id="UP001499967">
    <property type="component" value="Unassembled WGS sequence"/>
</dbReference>
<dbReference type="RefSeq" id="WP_343945241.1">
    <property type="nucleotide sequence ID" value="NZ_BAAAHP010000199.1"/>
</dbReference>
<dbReference type="Pfam" id="PF17929">
    <property type="entry name" value="TetR_C_34"/>
    <property type="match status" value="1"/>
</dbReference>
<dbReference type="PANTHER" id="PTHR30055">
    <property type="entry name" value="HTH-TYPE TRANSCRIPTIONAL REGULATOR RUTR"/>
    <property type="match status" value="1"/>
</dbReference>
<dbReference type="InterPro" id="IPR050109">
    <property type="entry name" value="HTH-type_TetR-like_transc_reg"/>
</dbReference>
<evidence type="ECO:0000256" key="2">
    <source>
        <dbReference type="PROSITE-ProRule" id="PRU00335"/>
    </source>
</evidence>
<evidence type="ECO:0000256" key="1">
    <source>
        <dbReference type="ARBA" id="ARBA00023125"/>
    </source>
</evidence>
<dbReference type="SUPFAM" id="SSF46689">
    <property type="entry name" value="Homeodomain-like"/>
    <property type="match status" value="1"/>
</dbReference>
<sequence>MTTKAGFLRARRPEQKQQRYAAILDAARDLAVRDGVGAVSLAAIAAEVGMHKSALLRYFETREEIFLRLAETEFQEWAPSTAAALAHAGPEPDDVADVLAGSVADRPLLCQLLLHSPLTLERNVSLDVVRAYKQAVRRSLEQMVPALHRALPALDEEACLDLFAMAGIAAAGLWQAAHPSPQVVALHAEDPNTTHYPDFRASLTRFVRVYLSGLLAA</sequence>
<dbReference type="Pfam" id="PF00440">
    <property type="entry name" value="TetR_N"/>
    <property type="match status" value="1"/>
</dbReference>
<dbReference type="InterPro" id="IPR001647">
    <property type="entry name" value="HTH_TetR"/>
</dbReference>
<reference evidence="4 5" key="1">
    <citation type="journal article" date="2019" name="Int. J. Syst. Evol. Microbiol.">
        <title>The Global Catalogue of Microorganisms (GCM) 10K type strain sequencing project: providing services to taxonomists for standard genome sequencing and annotation.</title>
        <authorList>
            <consortium name="The Broad Institute Genomics Platform"/>
            <consortium name="The Broad Institute Genome Sequencing Center for Infectious Disease"/>
            <person name="Wu L."/>
            <person name="Ma J."/>
        </authorList>
    </citation>
    <scope>NUCLEOTIDE SEQUENCE [LARGE SCALE GENOMIC DNA]</scope>
    <source>
        <strain evidence="4 5">JCM 11117</strain>
    </source>
</reference>
<evidence type="ECO:0000259" key="3">
    <source>
        <dbReference type="PROSITE" id="PS50977"/>
    </source>
</evidence>
<organism evidence="4 5">
    <name type="scientific">Pseudonocardia zijingensis</name>
    <dbReference type="NCBI Taxonomy" id="153376"/>
    <lineage>
        <taxon>Bacteria</taxon>
        <taxon>Bacillati</taxon>
        <taxon>Actinomycetota</taxon>
        <taxon>Actinomycetes</taxon>
        <taxon>Pseudonocardiales</taxon>
        <taxon>Pseudonocardiaceae</taxon>
        <taxon>Pseudonocardia</taxon>
    </lineage>
</organism>
<gene>
    <name evidence="4" type="ORF">GCM10009559_62110</name>
</gene>